<evidence type="ECO:0000313" key="2">
    <source>
        <dbReference type="EMBL" id="KIM68515.1"/>
    </source>
</evidence>
<keyword evidence="3" id="KW-1185">Reference proteome</keyword>
<dbReference type="HOGENOM" id="CLU_046446_0_0_1"/>
<dbReference type="Proteomes" id="UP000053989">
    <property type="component" value="Unassembled WGS sequence"/>
</dbReference>
<sequence>MAFPQDVVSAEQYRYALTNFRIAHEKVEDQRKQLEEQERQIGLLRARIALLDGTAGDQQNARSKQGGSSVDDFSIKNAASQLERLINRWAADVVRSPPASLDDIYAAAIGDITGNDEPLPPGASPMQVQNLLRHVISDVISSDIINQLIVTNSSEANIQLTHIHEHLFSRNPMVACVWRRQTFSAAVESYDKTMAQSIFKDHIPTLVGLLGPFAGAAVGILESAYSFSRMLHGGSSSDAFYRSFVPEVGSALLPHHIELIRRCLKSERGEVDRVGATVFPGLVKVTKGATGPGGQSQDNGQIVVRRAQVLCECALNIGTGAAAPQEH</sequence>
<name>A0A0C3E6T6_9AGAM</name>
<keyword evidence="1" id="KW-0175">Coiled coil</keyword>
<accession>A0A0C3E6T6</accession>
<dbReference type="AlphaFoldDB" id="A0A0C3E6T6"/>
<organism evidence="2 3">
    <name type="scientific">Scleroderma citrinum Foug A</name>
    <dbReference type="NCBI Taxonomy" id="1036808"/>
    <lineage>
        <taxon>Eukaryota</taxon>
        <taxon>Fungi</taxon>
        <taxon>Dikarya</taxon>
        <taxon>Basidiomycota</taxon>
        <taxon>Agaricomycotina</taxon>
        <taxon>Agaricomycetes</taxon>
        <taxon>Agaricomycetidae</taxon>
        <taxon>Boletales</taxon>
        <taxon>Sclerodermatineae</taxon>
        <taxon>Sclerodermataceae</taxon>
        <taxon>Scleroderma</taxon>
    </lineage>
</organism>
<protein>
    <submittedName>
        <fullName evidence="2">Uncharacterized protein</fullName>
    </submittedName>
</protein>
<dbReference type="InParanoid" id="A0A0C3E6T6"/>
<gene>
    <name evidence="2" type="ORF">SCLCIDRAFT_1209337</name>
</gene>
<evidence type="ECO:0000313" key="3">
    <source>
        <dbReference type="Proteomes" id="UP000053989"/>
    </source>
</evidence>
<evidence type="ECO:0000256" key="1">
    <source>
        <dbReference type="SAM" id="Coils"/>
    </source>
</evidence>
<reference evidence="2 3" key="1">
    <citation type="submission" date="2014-04" db="EMBL/GenBank/DDBJ databases">
        <authorList>
            <consortium name="DOE Joint Genome Institute"/>
            <person name="Kuo A."/>
            <person name="Kohler A."/>
            <person name="Nagy L.G."/>
            <person name="Floudas D."/>
            <person name="Copeland A."/>
            <person name="Barry K.W."/>
            <person name="Cichocki N."/>
            <person name="Veneault-Fourrey C."/>
            <person name="LaButti K."/>
            <person name="Lindquist E.A."/>
            <person name="Lipzen A."/>
            <person name="Lundell T."/>
            <person name="Morin E."/>
            <person name="Murat C."/>
            <person name="Sun H."/>
            <person name="Tunlid A."/>
            <person name="Henrissat B."/>
            <person name="Grigoriev I.V."/>
            <person name="Hibbett D.S."/>
            <person name="Martin F."/>
            <person name="Nordberg H.P."/>
            <person name="Cantor M.N."/>
            <person name="Hua S.X."/>
        </authorList>
    </citation>
    <scope>NUCLEOTIDE SEQUENCE [LARGE SCALE GENOMIC DNA]</scope>
    <source>
        <strain evidence="2 3">Foug A</strain>
    </source>
</reference>
<reference evidence="3" key="2">
    <citation type="submission" date="2015-01" db="EMBL/GenBank/DDBJ databases">
        <title>Evolutionary Origins and Diversification of the Mycorrhizal Mutualists.</title>
        <authorList>
            <consortium name="DOE Joint Genome Institute"/>
            <consortium name="Mycorrhizal Genomics Consortium"/>
            <person name="Kohler A."/>
            <person name="Kuo A."/>
            <person name="Nagy L.G."/>
            <person name="Floudas D."/>
            <person name="Copeland A."/>
            <person name="Barry K.W."/>
            <person name="Cichocki N."/>
            <person name="Veneault-Fourrey C."/>
            <person name="LaButti K."/>
            <person name="Lindquist E.A."/>
            <person name="Lipzen A."/>
            <person name="Lundell T."/>
            <person name="Morin E."/>
            <person name="Murat C."/>
            <person name="Riley R."/>
            <person name="Ohm R."/>
            <person name="Sun H."/>
            <person name="Tunlid A."/>
            <person name="Henrissat B."/>
            <person name="Grigoriev I.V."/>
            <person name="Hibbett D.S."/>
            <person name="Martin F."/>
        </authorList>
    </citation>
    <scope>NUCLEOTIDE SEQUENCE [LARGE SCALE GENOMIC DNA]</scope>
    <source>
        <strain evidence="3">Foug A</strain>
    </source>
</reference>
<dbReference type="STRING" id="1036808.A0A0C3E6T6"/>
<dbReference type="EMBL" id="KN822009">
    <property type="protein sequence ID" value="KIM68515.1"/>
    <property type="molecule type" value="Genomic_DNA"/>
</dbReference>
<feature type="coiled-coil region" evidence="1">
    <location>
        <begin position="17"/>
        <end position="47"/>
    </location>
</feature>
<proteinExistence type="predicted"/>
<dbReference type="OrthoDB" id="2538017at2759"/>